<gene>
    <name evidence="7" type="ORF">PCOR1329_LOCUS17212</name>
</gene>
<keyword evidence="1" id="KW-0479">Metal-binding</keyword>
<dbReference type="InterPro" id="IPR000058">
    <property type="entry name" value="Znf_AN1"/>
</dbReference>
<feature type="domain" description="RanBP2-type" evidence="5">
    <location>
        <begin position="105"/>
        <end position="135"/>
    </location>
</feature>
<dbReference type="InterPro" id="IPR053000">
    <property type="entry name" value="WSS1-like_metalloprotease"/>
</dbReference>
<evidence type="ECO:0000313" key="7">
    <source>
        <dbReference type="EMBL" id="CAK0813208.1"/>
    </source>
</evidence>
<dbReference type="Pfam" id="PF00641">
    <property type="entry name" value="Zn_ribbon_RanBP"/>
    <property type="match status" value="3"/>
</dbReference>
<protein>
    <recommendedName>
        <fullName evidence="9">RanBP2-type domain-containing protein</fullName>
    </recommendedName>
</protein>
<evidence type="ECO:0000259" key="6">
    <source>
        <dbReference type="PROSITE" id="PS51039"/>
    </source>
</evidence>
<keyword evidence="2 4" id="KW-0863">Zinc-finger</keyword>
<keyword evidence="3" id="KW-0862">Zinc</keyword>
<dbReference type="InterPro" id="IPR035896">
    <property type="entry name" value="AN1-like_Znf"/>
</dbReference>
<sequence length="193" mass="19262">MSGDCSNPAGEGVRKRPRCPVPGCKEKLTETTSIVCTACGSRTCMRHRYEDAHPCARAQPSRAKPGAGEWQCQRCTLVNARGSSECLACGAASGAAVQRPRPPAAPGAGWTCGACTLQNGAASTACAACGAARALPGARAAPPWRWRCAACTLENAPGSPACAVCGASAESVAVRIEGAGAEGGAASRGCGVS</sequence>
<evidence type="ECO:0000256" key="4">
    <source>
        <dbReference type="PROSITE-ProRule" id="PRU00322"/>
    </source>
</evidence>
<comment type="caution">
    <text evidence="7">The sequence shown here is derived from an EMBL/GenBank/DDBJ whole genome shotgun (WGS) entry which is preliminary data.</text>
</comment>
<dbReference type="SUPFAM" id="SSF90209">
    <property type="entry name" value="Ran binding protein zinc finger-like"/>
    <property type="match status" value="3"/>
</dbReference>
<dbReference type="PROSITE" id="PS50199">
    <property type="entry name" value="ZF_RANBP2_2"/>
    <property type="match status" value="3"/>
</dbReference>
<dbReference type="SMART" id="SM00154">
    <property type="entry name" value="ZnF_AN1"/>
    <property type="match status" value="1"/>
</dbReference>
<name>A0ABN9R365_9DINO</name>
<keyword evidence="8" id="KW-1185">Reference proteome</keyword>
<feature type="domain" description="RanBP2-type" evidence="5">
    <location>
        <begin position="64"/>
        <end position="95"/>
    </location>
</feature>
<evidence type="ECO:0000256" key="1">
    <source>
        <dbReference type="ARBA" id="ARBA00022723"/>
    </source>
</evidence>
<dbReference type="SMART" id="SM00547">
    <property type="entry name" value="ZnF_RBZ"/>
    <property type="match status" value="3"/>
</dbReference>
<dbReference type="InterPro" id="IPR036443">
    <property type="entry name" value="Znf_RanBP2_sf"/>
</dbReference>
<evidence type="ECO:0000256" key="2">
    <source>
        <dbReference type="ARBA" id="ARBA00022771"/>
    </source>
</evidence>
<proteinExistence type="predicted"/>
<feature type="domain" description="AN1-type" evidence="6">
    <location>
        <begin position="13"/>
        <end position="63"/>
    </location>
</feature>
<dbReference type="PANTHER" id="PTHR46622:SF1">
    <property type="entry name" value="DNA-DEPENDENT METALLOPROTEASE WSS1"/>
    <property type="match status" value="1"/>
</dbReference>
<dbReference type="Proteomes" id="UP001189429">
    <property type="component" value="Unassembled WGS sequence"/>
</dbReference>
<dbReference type="PROSITE" id="PS51039">
    <property type="entry name" value="ZF_AN1"/>
    <property type="match status" value="1"/>
</dbReference>
<organism evidence="7 8">
    <name type="scientific">Prorocentrum cordatum</name>
    <dbReference type="NCBI Taxonomy" id="2364126"/>
    <lineage>
        <taxon>Eukaryota</taxon>
        <taxon>Sar</taxon>
        <taxon>Alveolata</taxon>
        <taxon>Dinophyceae</taxon>
        <taxon>Prorocentrales</taxon>
        <taxon>Prorocentraceae</taxon>
        <taxon>Prorocentrum</taxon>
    </lineage>
</organism>
<feature type="domain" description="RanBP2-type" evidence="5">
    <location>
        <begin position="139"/>
        <end position="171"/>
    </location>
</feature>
<dbReference type="SUPFAM" id="SSF118310">
    <property type="entry name" value="AN1-like Zinc finger"/>
    <property type="match status" value="1"/>
</dbReference>
<dbReference type="InterPro" id="IPR001876">
    <property type="entry name" value="Znf_RanBP2"/>
</dbReference>
<evidence type="ECO:0000256" key="3">
    <source>
        <dbReference type="ARBA" id="ARBA00022833"/>
    </source>
</evidence>
<dbReference type="PROSITE" id="PS01358">
    <property type="entry name" value="ZF_RANBP2_1"/>
    <property type="match status" value="3"/>
</dbReference>
<evidence type="ECO:0000259" key="5">
    <source>
        <dbReference type="PROSITE" id="PS50199"/>
    </source>
</evidence>
<dbReference type="PANTHER" id="PTHR46622">
    <property type="entry name" value="DNA-DEPENDENT METALLOPROTEASE WSS1"/>
    <property type="match status" value="1"/>
</dbReference>
<dbReference type="EMBL" id="CAUYUJ010005324">
    <property type="protein sequence ID" value="CAK0813208.1"/>
    <property type="molecule type" value="Genomic_DNA"/>
</dbReference>
<evidence type="ECO:0008006" key="9">
    <source>
        <dbReference type="Google" id="ProtNLM"/>
    </source>
</evidence>
<dbReference type="Gene3D" id="2.30.30.380">
    <property type="entry name" value="Zn-finger domain of Sec23/24"/>
    <property type="match status" value="1"/>
</dbReference>
<accession>A0ABN9R365</accession>
<dbReference type="Gene3D" id="4.10.1060.10">
    <property type="entry name" value="Zinc finger, RanBP2-type"/>
    <property type="match status" value="2"/>
</dbReference>
<dbReference type="Gene3D" id="4.10.1110.10">
    <property type="entry name" value="AN1-like Zinc finger"/>
    <property type="match status" value="1"/>
</dbReference>
<evidence type="ECO:0000313" key="8">
    <source>
        <dbReference type="Proteomes" id="UP001189429"/>
    </source>
</evidence>
<dbReference type="Pfam" id="PF01428">
    <property type="entry name" value="zf-AN1"/>
    <property type="match status" value="1"/>
</dbReference>
<reference evidence="7" key="1">
    <citation type="submission" date="2023-10" db="EMBL/GenBank/DDBJ databases">
        <authorList>
            <person name="Chen Y."/>
            <person name="Shah S."/>
            <person name="Dougan E. K."/>
            <person name="Thang M."/>
            <person name="Chan C."/>
        </authorList>
    </citation>
    <scope>NUCLEOTIDE SEQUENCE [LARGE SCALE GENOMIC DNA]</scope>
</reference>